<dbReference type="EMBL" id="FNCC01000006">
    <property type="protein sequence ID" value="SDG23933.1"/>
    <property type="molecule type" value="Genomic_DNA"/>
</dbReference>
<accession>A0A1G7SLP3</accession>
<proteinExistence type="predicted"/>
<evidence type="ECO:0000256" key="1">
    <source>
        <dbReference type="SAM" id="Phobius"/>
    </source>
</evidence>
<gene>
    <name evidence="2" type="ORF">SAMN05216553_106333</name>
</gene>
<keyword evidence="1" id="KW-0472">Membrane</keyword>
<protein>
    <submittedName>
        <fullName evidence="2">Uncharacterized protein</fullName>
    </submittedName>
</protein>
<reference evidence="3" key="1">
    <citation type="submission" date="2016-10" db="EMBL/GenBank/DDBJ databases">
        <authorList>
            <person name="Varghese N."/>
            <person name="Submissions S."/>
        </authorList>
    </citation>
    <scope>NUCLEOTIDE SEQUENCE [LARGE SCALE GENOMIC DNA]</scope>
    <source>
        <strain evidence="3">CGMCC 4.3506</strain>
    </source>
</reference>
<keyword evidence="1" id="KW-1133">Transmembrane helix</keyword>
<evidence type="ECO:0000313" key="3">
    <source>
        <dbReference type="Proteomes" id="UP000199623"/>
    </source>
</evidence>
<feature type="transmembrane region" description="Helical" evidence="1">
    <location>
        <begin position="42"/>
        <end position="64"/>
    </location>
</feature>
<sequence>MEAARKPALALAVASVLILVAAADLAAVLLWQPASRSLLHDVLVVFWPLPAFAGFLLGTYELFLHKRLVTELGRVSGPGIVEHLLPSEVLRAFLSSLYGQNEANNDVIAGVLGGDGLSPRKDDLTISTDTTVKLELQGIDAKTYHLRTTQRYRFRHDVPTDRFVIFATSNATLRDTISAACRHPLFELYFIPDPALFLESVDDLRHSTRIAIDYLDHEGQPRSAEPSQIPPVEVRFDRWSNYLTFFREATGPLGKLSPLDHTSDLRILECDLSDIAEDHVVRAVRGLTVWSRTLQRTNDGFCYWQSPYPSFVDTIGLDARALEVEESPRYEFRVMPFTFRSATAAARWLEAGELGDLDVRSWLLPGHGVALLWREATT</sequence>
<name>A0A1G7SLP3_9PSEU</name>
<dbReference type="Proteomes" id="UP000199623">
    <property type="component" value="Unassembled WGS sequence"/>
</dbReference>
<keyword evidence="1" id="KW-0812">Transmembrane</keyword>
<evidence type="ECO:0000313" key="2">
    <source>
        <dbReference type="EMBL" id="SDG23933.1"/>
    </source>
</evidence>
<dbReference type="AlphaFoldDB" id="A0A1G7SLP3"/>
<dbReference type="RefSeq" id="WP_245743991.1">
    <property type="nucleotide sequence ID" value="NZ_FNCC01000006.1"/>
</dbReference>
<keyword evidence="3" id="KW-1185">Reference proteome</keyword>
<organism evidence="2 3">
    <name type="scientific">Lentzea fradiae</name>
    <dbReference type="NCBI Taxonomy" id="200378"/>
    <lineage>
        <taxon>Bacteria</taxon>
        <taxon>Bacillati</taxon>
        <taxon>Actinomycetota</taxon>
        <taxon>Actinomycetes</taxon>
        <taxon>Pseudonocardiales</taxon>
        <taxon>Pseudonocardiaceae</taxon>
        <taxon>Lentzea</taxon>
    </lineage>
</organism>